<reference evidence="5" key="1">
    <citation type="submission" date="2017-11" db="EMBL/GenBank/DDBJ databases">
        <title>Complete Genome Sequence of Kyrpidia sp. Strain EA-1, a thermophilic, hydrogen-oxidizing Bacterium, isolated from the Azores.</title>
        <authorList>
            <person name="Reiner J.E."/>
            <person name="Lapp C.J."/>
            <person name="Bunk B."/>
            <person name="Gescher J."/>
        </authorList>
    </citation>
    <scope>NUCLEOTIDE SEQUENCE [LARGE SCALE GENOMIC DNA]</scope>
    <source>
        <strain evidence="5">EA-1</strain>
    </source>
</reference>
<evidence type="ECO:0000313" key="5">
    <source>
        <dbReference type="Proteomes" id="UP000231932"/>
    </source>
</evidence>
<proteinExistence type="predicted"/>
<reference evidence="3" key="2">
    <citation type="journal article" date="2018" name="Genome Announc.">
        <title>Complete Genome Sequence of Kyrpidia sp. Strain EA-1, a Thermophilic Knallgas Bacterium, Isolated from the Azores.</title>
        <authorList>
            <person name="Reiner J.E."/>
            <person name="Lapp C.J."/>
            <person name="Bunk B."/>
            <person name="Sproer C."/>
            <person name="Overmann J."/>
            <person name="Gescher J."/>
        </authorList>
    </citation>
    <scope>NUCLEOTIDE SEQUENCE</scope>
    <source>
        <strain evidence="3">EA-1</strain>
    </source>
</reference>
<organism evidence="3 5">
    <name type="scientific">Kyrpidia spormannii</name>
    <dbReference type="NCBI Taxonomy" id="2055160"/>
    <lineage>
        <taxon>Bacteria</taxon>
        <taxon>Bacillati</taxon>
        <taxon>Bacillota</taxon>
        <taxon>Bacilli</taxon>
        <taxon>Bacillales</taxon>
        <taxon>Alicyclobacillaceae</taxon>
        <taxon>Kyrpidia</taxon>
    </lineage>
</organism>
<dbReference type="AlphaFoldDB" id="A0A2K8N8P3"/>
<dbReference type="KEGG" id="kyr:CVV65_11520"/>
<protein>
    <submittedName>
        <fullName evidence="3">Uncharacterized protein</fullName>
    </submittedName>
</protein>
<dbReference type="EMBL" id="CP024955">
    <property type="protein sequence ID" value="ATY85690.1"/>
    <property type="molecule type" value="Genomic_DNA"/>
</dbReference>
<evidence type="ECO:0000313" key="3">
    <source>
        <dbReference type="EMBL" id="ATY85485.1"/>
    </source>
</evidence>
<evidence type="ECO:0000313" key="1">
    <source>
        <dbReference type="EMBL" id="ATY84586.1"/>
    </source>
</evidence>
<dbReference type="EMBL" id="CP024955">
    <property type="protein sequence ID" value="ATY84586.1"/>
    <property type="molecule type" value="Genomic_DNA"/>
</dbReference>
<evidence type="ECO:0000313" key="2">
    <source>
        <dbReference type="EMBL" id="ATY85479.1"/>
    </source>
</evidence>
<accession>A0A2K8N8P3</accession>
<dbReference type="KEGG" id="kyr:CVV65_06185"/>
<name>A0A2K8N8P3_9BACL</name>
<sequence>MIPGVLCPLLTPAGSAEPLGSGCQFLWRVRQASPGKNADLPPAPASYTPPLLGSLGFRCVAPAHPNGAASYEVLVHRTVGLPPASFGFRLAADTLAFG</sequence>
<dbReference type="Proteomes" id="UP000231932">
    <property type="component" value="Chromosome"/>
</dbReference>
<dbReference type="KEGG" id="kyr:CVV65_12775"/>
<keyword evidence="5" id="KW-1185">Reference proteome</keyword>
<dbReference type="KEGG" id="kyr:CVV65_11555"/>
<dbReference type="EMBL" id="CP024955">
    <property type="protein sequence ID" value="ATY85479.1"/>
    <property type="molecule type" value="Genomic_DNA"/>
</dbReference>
<dbReference type="EMBL" id="CP024955">
    <property type="protein sequence ID" value="ATY85485.1"/>
    <property type="molecule type" value="Genomic_DNA"/>
</dbReference>
<evidence type="ECO:0000313" key="4">
    <source>
        <dbReference type="EMBL" id="ATY85690.1"/>
    </source>
</evidence>
<gene>
    <name evidence="1" type="ORF">CVV65_06185</name>
    <name evidence="2" type="ORF">CVV65_11520</name>
    <name evidence="3" type="ORF">CVV65_11555</name>
    <name evidence="4" type="ORF">CVV65_12775</name>
</gene>